<dbReference type="RefSeq" id="WP_026815365.1">
    <property type="nucleotide sequence ID" value="NZ_BMWP01000037.1"/>
</dbReference>
<name>A0A918J5Q2_9FLAO</name>
<reference evidence="2" key="2">
    <citation type="submission" date="2020-09" db="EMBL/GenBank/DDBJ databases">
        <authorList>
            <person name="Sun Q."/>
            <person name="Kim S."/>
        </authorList>
    </citation>
    <scope>NUCLEOTIDE SEQUENCE</scope>
    <source>
        <strain evidence="2">KCTC 12113</strain>
    </source>
</reference>
<dbReference type="Proteomes" id="UP000634668">
    <property type="component" value="Unassembled WGS sequence"/>
</dbReference>
<keyword evidence="3" id="KW-1185">Reference proteome</keyword>
<feature type="transmembrane region" description="Helical" evidence="1">
    <location>
        <begin position="51"/>
        <end position="71"/>
    </location>
</feature>
<feature type="transmembrane region" description="Helical" evidence="1">
    <location>
        <begin position="168"/>
        <end position="188"/>
    </location>
</feature>
<keyword evidence="1" id="KW-1133">Transmembrane helix</keyword>
<dbReference type="AlphaFoldDB" id="A0A918J5Q2"/>
<dbReference type="EMBL" id="BMWP01000037">
    <property type="protein sequence ID" value="GGW48690.1"/>
    <property type="molecule type" value="Genomic_DNA"/>
</dbReference>
<evidence type="ECO:0000313" key="3">
    <source>
        <dbReference type="Proteomes" id="UP000634668"/>
    </source>
</evidence>
<feature type="transmembrane region" description="Helical" evidence="1">
    <location>
        <begin position="26"/>
        <end position="45"/>
    </location>
</feature>
<proteinExistence type="predicted"/>
<accession>A0A918J5Q2</accession>
<evidence type="ECO:0000256" key="1">
    <source>
        <dbReference type="SAM" id="Phobius"/>
    </source>
</evidence>
<comment type="caution">
    <text evidence="2">The sequence shown here is derived from an EMBL/GenBank/DDBJ whole genome shotgun (WGS) entry which is preliminary data.</text>
</comment>
<keyword evidence="1" id="KW-0472">Membrane</keyword>
<keyword evidence="1" id="KW-0812">Transmembrane</keyword>
<sequence length="220" mass="26167">MINELFEFYKKELTFSSLVTKDNRKISNLILFVGGILLITFWYLFITHNQFLWTVGGILVVVISFYLLIYLNGKTVKNKFPEMYISTFKWSSNKFNDLFLEKLGEKIKNESELNLDLIQKQIKEKENKEKTSSVIIFTLFGALFIPLWSTYIAALMDTYKENSQIMTFNFLSITFLIFIISFFGYMFLDIRDNLLSDFQKWNKLNNLITEYRIRKNRSET</sequence>
<organism evidence="2 3">
    <name type="scientific">Arenibacter certesii</name>
    <dbReference type="NCBI Taxonomy" id="228955"/>
    <lineage>
        <taxon>Bacteria</taxon>
        <taxon>Pseudomonadati</taxon>
        <taxon>Bacteroidota</taxon>
        <taxon>Flavobacteriia</taxon>
        <taxon>Flavobacteriales</taxon>
        <taxon>Flavobacteriaceae</taxon>
        <taxon>Arenibacter</taxon>
    </lineage>
</organism>
<reference evidence="2" key="1">
    <citation type="journal article" date="2014" name="Int. J. Syst. Evol. Microbiol.">
        <title>Complete genome sequence of Corynebacterium casei LMG S-19264T (=DSM 44701T), isolated from a smear-ripened cheese.</title>
        <authorList>
            <consortium name="US DOE Joint Genome Institute (JGI-PGF)"/>
            <person name="Walter F."/>
            <person name="Albersmeier A."/>
            <person name="Kalinowski J."/>
            <person name="Ruckert C."/>
        </authorList>
    </citation>
    <scope>NUCLEOTIDE SEQUENCE</scope>
    <source>
        <strain evidence="2">KCTC 12113</strain>
    </source>
</reference>
<feature type="transmembrane region" description="Helical" evidence="1">
    <location>
        <begin position="134"/>
        <end position="156"/>
    </location>
</feature>
<gene>
    <name evidence="2" type="ORF">GCM10007383_35900</name>
</gene>
<protein>
    <submittedName>
        <fullName evidence="2">Uncharacterized protein</fullName>
    </submittedName>
</protein>
<evidence type="ECO:0000313" key="2">
    <source>
        <dbReference type="EMBL" id="GGW48690.1"/>
    </source>
</evidence>